<dbReference type="OrthoDB" id="9801783at2"/>
<dbReference type="EC" id="1.1.1.262" evidence="10"/>
<reference evidence="11 12" key="1">
    <citation type="submission" date="2018-01" db="EMBL/GenBank/DDBJ databases">
        <authorList>
            <person name="Fu G.-Y."/>
        </authorList>
    </citation>
    <scope>NUCLEOTIDE SEQUENCE [LARGE SCALE GENOMIC DNA]</scope>
    <source>
        <strain evidence="11 12">SY39</strain>
    </source>
</reference>
<dbReference type="KEGG" id="atw:C0099_04050"/>
<dbReference type="GO" id="GO:0050570">
    <property type="term" value="F:4-hydroxythreonine-4-phosphate dehydrogenase activity"/>
    <property type="evidence" value="ECO:0007669"/>
    <property type="project" value="UniProtKB-UniRule"/>
</dbReference>
<keyword evidence="4 10" id="KW-0460">Magnesium</keyword>
<dbReference type="GO" id="GO:0008270">
    <property type="term" value="F:zinc ion binding"/>
    <property type="evidence" value="ECO:0007669"/>
    <property type="project" value="UniProtKB-UniRule"/>
</dbReference>
<evidence type="ECO:0000313" key="11">
    <source>
        <dbReference type="EMBL" id="AUN94183.1"/>
    </source>
</evidence>
<dbReference type="NCBIfam" id="TIGR00557">
    <property type="entry name" value="pdxA"/>
    <property type="match status" value="1"/>
</dbReference>
<feature type="binding site" evidence="10">
    <location>
        <position position="135"/>
    </location>
    <ligand>
        <name>substrate</name>
    </ligand>
</feature>
<dbReference type="InterPro" id="IPR005255">
    <property type="entry name" value="PdxA_fam"/>
</dbReference>
<evidence type="ECO:0000256" key="3">
    <source>
        <dbReference type="ARBA" id="ARBA00022833"/>
    </source>
</evidence>
<evidence type="ECO:0000256" key="10">
    <source>
        <dbReference type="HAMAP-Rule" id="MF_00536"/>
    </source>
</evidence>
<evidence type="ECO:0000256" key="4">
    <source>
        <dbReference type="ARBA" id="ARBA00022842"/>
    </source>
</evidence>
<keyword evidence="2 10" id="KW-0479">Metal-binding</keyword>
<evidence type="ECO:0000256" key="6">
    <source>
        <dbReference type="ARBA" id="ARBA00023002"/>
    </source>
</evidence>
<evidence type="ECO:0000256" key="8">
    <source>
        <dbReference type="ARBA" id="ARBA00023096"/>
    </source>
</evidence>
<keyword evidence="3 10" id="KW-0862">Zinc</keyword>
<comment type="subunit">
    <text evidence="10">Homodimer.</text>
</comment>
<dbReference type="GO" id="GO:0042823">
    <property type="term" value="P:pyridoxal phosphate biosynthetic process"/>
    <property type="evidence" value="ECO:0007669"/>
    <property type="project" value="UniProtKB-UniRule"/>
</dbReference>
<gene>
    <name evidence="10 11" type="primary">pdxA</name>
    <name evidence="11" type="ORF">C0099_04050</name>
</gene>
<proteinExistence type="inferred from homology"/>
<dbReference type="RefSeq" id="WP_102246255.1">
    <property type="nucleotide sequence ID" value="NZ_CP025682.1"/>
</dbReference>
<keyword evidence="1 10" id="KW-0963">Cytoplasm</keyword>
<feature type="binding site" evidence="10">
    <location>
        <position position="290"/>
    </location>
    <ligand>
        <name>substrate</name>
    </ligand>
</feature>
<accession>A0A2I6S4J4</accession>
<dbReference type="GO" id="GO:0008615">
    <property type="term" value="P:pyridoxine biosynthetic process"/>
    <property type="evidence" value="ECO:0007669"/>
    <property type="project" value="UniProtKB-UniRule"/>
</dbReference>
<comment type="cofactor">
    <cofactor evidence="10">
        <name>Zn(2+)</name>
        <dbReference type="ChEBI" id="CHEBI:29105"/>
    </cofactor>
    <cofactor evidence="10">
        <name>Mg(2+)</name>
        <dbReference type="ChEBI" id="CHEBI:18420"/>
    </cofactor>
    <cofactor evidence="10">
        <name>Co(2+)</name>
        <dbReference type="ChEBI" id="CHEBI:48828"/>
    </cofactor>
    <text evidence="10">Binds 1 divalent metal cation per subunit. Can use ions such as Zn(2+), Mg(2+) or Co(2+).</text>
</comment>
<dbReference type="GO" id="GO:0050897">
    <property type="term" value="F:cobalt ion binding"/>
    <property type="evidence" value="ECO:0007669"/>
    <property type="project" value="UniProtKB-UniRule"/>
</dbReference>
<comment type="similarity">
    <text evidence="10">Belongs to the PdxA family.</text>
</comment>
<dbReference type="GO" id="GO:0051287">
    <property type="term" value="F:NAD binding"/>
    <property type="evidence" value="ECO:0007669"/>
    <property type="project" value="InterPro"/>
</dbReference>
<dbReference type="Gene3D" id="3.40.718.10">
    <property type="entry name" value="Isopropylmalate Dehydrogenase"/>
    <property type="match status" value="1"/>
</dbReference>
<dbReference type="AlphaFoldDB" id="A0A2I6S4J4"/>
<evidence type="ECO:0000313" key="12">
    <source>
        <dbReference type="Proteomes" id="UP000242205"/>
    </source>
</evidence>
<feature type="binding site" evidence="10">
    <location>
        <position position="264"/>
    </location>
    <ligand>
        <name>a divalent metal cation</name>
        <dbReference type="ChEBI" id="CHEBI:60240"/>
        <note>ligand shared between dimeric partners</note>
    </ligand>
</feature>
<dbReference type="SUPFAM" id="SSF53659">
    <property type="entry name" value="Isocitrate/Isopropylmalate dehydrogenase-like"/>
    <property type="match status" value="1"/>
</dbReference>
<keyword evidence="12" id="KW-1185">Reference proteome</keyword>
<feature type="binding site" evidence="10">
    <location>
        <position position="164"/>
    </location>
    <ligand>
        <name>a divalent metal cation</name>
        <dbReference type="ChEBI" id="CHEBI:60240"/>
        <note>ligand shared between dimeric partners</note>
    </ligand>
</feature>
<evidence type="ECO:0000256" key="5">
    <source>
        <dbReference type="ARBA" id="ARBA00022857"/>
    </source>
</evidence>
<dbReference type="PANTHER" id="PTHR30004">
    <property type="entry name" value="4-HYDROXYTHREONINE-4-PHOSPHATE DEHYDROGENASE"/>
    <property type="match status" value="1"/>
</dbReference>
<evidence type="ECO:0000256" key="9">
    <source>
        <dbReference type="ARBA" id="ARBA00023285"/>
    </source>
</evidence>
<sequence length="328" mass="34351">MVDSQPIVAVTAGEPAGIGPELCAHLALRDWGVHPVVLGDAGLIESRLGPLDRKLRVREWQPGSVGEAGTLDVLHLPLARACHPGRVDAANAAHVLAMLDRATDGCMSGEFAAMVTAPVHKAVINEAGIAFSGHTEYLAERTGTPRVVMMLVGGGLRVALVTTHLPLSAVPAAITPAVLEDTLRILHRDLRARFGLEEPRILVAGLNPHAGEGGHMGREEIDIIEPVLARLRAEGMQLHGPLPADTVFVPHTLERGDAVLAMYHDQGLPVLKYASFGGGVNITLGLPIVRTSVDHGTALDLAGTGRADPGSLFAAMQLAVDIVGRGHG</sequence>
<feature type="binding site" evidence="10">
    <location>
        <position position="272"/>
    </location>
    <ligand>
        <name>substrate</name>
    </ligand>
</feature>
<evidence type="ECO:0000256" key="7">
    <source>
        <dbReference type="ARBA" id="ARBA00023027"/>
    </source>
</evidence>
<dbReference type="GO" id="GO:0005737">
    <property type="term" value="C:cytoplasm"/>
    <property type="evidence" value="ECO:0007669"/>
    <property type="project" value="UniProtKB-SubCell"/>
</dbReference>
<protein>
    <recommendedName>
        <fullName evidence="10">4-hydroxythreonine-4-phosphate dehydrogenase</fullName>
        <ecNumber evidence="10">1.1.1.262</ecNumber>
    </recommendedName>
    <alternativeName>
        <fullName evidence="10">4-(phosphohydroxy)-L-threonine dehydrogenase</fullName>
    </alternativeName>
</protein>
<dbReference type="InterPro" id="IPR037510">
    <property type="entry name" value="PdxA"/>
</dbReference>
<feature type="binding site" evidence="10">
    <location>
        <position position="209"/>
    </location>
    <ligand>
        <name>a divalent metal cation</name>
        <dbReference type="ChEBI" id="CHEBI:60240"/>
        <note>ligand shared between dimeric partners</note>
    </ligand>
</feature>
<keyword evidence="5 10" id="KW-0521">NADP</keyword>
<feature type="binding site" evidence="10">
    <location>
        <position position="281"/>
    </location>
    <ligand>
        <name>substrate</name>
    </ligand>
</feature>
<evidence type="ECO:0000256" key="1">
    <source>
        <dbReference type="ARBA" id="ARBA00022490"/>
    </source>
</evidence>
<keyword evidence="8 10" id="KW-0664">Pyridoxine biosynthesis</keyword>
<comment type="miscellaneous">
    <text evidence="10">The active site is located at the dimer interface.</text>
</comment>
<keyword evidence="6 10" id="KW-0560">Oxidoreductase</keyword>
<keyword evidence="9 10" id="KW-0170">Cobalt</keyword>
<comment type="subcellular location">
    <subcellularLocation>
        <location evidence="10">Cytoplasm</location>
    </subcellularLocation>
</comment>
<comment type="pathway">
    <text evidence="10">Cofactor biosynthesis; pyridoxine 5'-phosphate biosynthesis; pyridoxine 5'-phosphate from D-erythrose 4-phosphate: step 4/5.</text>
</comment>
<feature type="binding site" evidence="10">
    <location>
        <position position="134"/>
    </location>
    <ligand>
        <name>substrate</name>
    </ligand>
</feature>
<dbReference type="Proteomes" id="UP000242205">
    <property type="component" value="Chromosome"/>
</dbReference>
<comment type="function">
    <text evidence="10">Catalyzes the NAD(P)-dependent oxidation of 4-(phosphooxy)-L-threonine (HTP) into 2-amino-3-oxo-4-(phosphooxy)butyric acid which spontaneously decarboxylates to form 3-amino-2-oxopropyl phosphate (AHAP).</text>
</comment>
<comment type="catalytic activity">
    <reaction evidence="10">
        <text>4-(phosphooxy)-L-threonine + NAD(+) = 3-amino-2-oxopropyl phosphate + CO2 + NADH</text>
        <dbReference type="Rhea" id="RHEA:32275"/>
        <dbReference type="ChEBI" id="CHEBI:16526"/>
        <dbReference type="ChEBI" id="CHEBI:57279"/>
        <dbReference type="ChEBI" id="CHEBI:57540"/>
        <dbReference type="ChEBI" id="CHEBI:57945"/>
        <dbReference type="ChEBI" id="CHEBI:58452"/>
        <dbReference type="EC" id="1.1.1.262"/>
    </reaction>
</comment>
<dbReference type="Pfam" id="PF04166">
    <property type="entry name" value="PdxA"/>
    <property type="match status" value="1"/>
</dbReference>
<dbReference type="EMBL" id="CP025682">
    <property type="protein sequence ID" value="AUN94183.1"/>
    <property type="molecule type" value="Genomic_DNA"/>
</dbReference>
<evidence type="ECO:0000256" key="2">
    <source>
        <dbReference type="ARBA" id="ARBA00022723"/>
    </source>
</evidence>
<organism evidence="11 12">
    <name type="scientific">Pseudazoarcus pumilus</name>
    <dbReference type="NCBI Taxonomy" id="2067960"/>
    <lineage>
        <taxon>Bacteria</taxon>
        <taxon>Pseudomonadati</taxon>
        <taxon>Pseudomonadota</taxon>
        <taxon>Betaproteobacteria</taxon>
        <taxon>Rhodocyclales</taxon>
        <taxon>Zoogloeaceae</taxon>
        <taxon>Pseudazoarcus</taxon>
    </lineage>
</organism>
<name>A0A2I6S4J4_9RHOO</name>
<dbReference type="UniPathway" id="UPA00244">
    <property type="reaction ID" value="UER00312"/>
</dbReference>
<keyword evidence="7 10" id="KW-0520">NAD</keyword>
<dbReference type="HAMAP" id="MF_00536">
    <property type="entry name" value="PdxA"/>
    <property type="match status" value="1"/>
</dbReference>
<dbReference type="GO" id="GO:0000287">
    <property type="term" value="F:magnesium ion binding"/>
    <property type="evidence" value="ECO:0007669"/>
    <property type="project" value="UniProtKB-UniRule"/>
</dbReference>
<dbReference type="PANTHER" id="PTHR30004:SF5">
    <property type="entry name" value="4-HYDROXYTHREONINE-4-PHOSPHATE DEHYDROGENASE"/>
    <property type="match status" value="1"/>
</dbReference>